<comment type="caution">
    <text evidence="2">The sequence shown here is derived from an EMBL/GenBank/DDBJ whole genome shotgun (WGS) entry which is preliminary data.</text>
</comment>
<dbReference type="OrthoDB" id="2717295at2759"/>
<proteinExistence type="predicted"/>
<dbReference type="STRING" id="1077348.A0A2G8S5S3"/>
<dbReference type="Proteomes" id="UP000230002">
    <property type="component" value="Unassembled WGS sequence"/>
</dbReference>
<evidence type="ECO:0008006" key="4">
    <source>
        <dbReference type="Google" id="ProtNLM"/>
    </source>
</evidence>
<evidence type="ECO:0000256" key="1">
    <source>
        <dbReference type="SAM" id="MobiDB-lite"/>
    </source>
</evidence>
<dbReference type="EMBL" id="AYKW01000023">
    <property type="protein sequence ID" value="PIL29087.1"/>
    <property type="molecule type" value="Genomic_DNA"/>
</dbReference>
<evidence type="ECO:0000313" key="2">
    <source>
        <dbReference type="EMBL" id="PIL29087.1"/>
    </source>
</evidence>
<protein>
    <recommendedName>
        <fullName evidence="4">Endonuclease/exonuclease/phosphatase domain-containing protein</fullName>
    </recommendedName>
</protein>
<dbReference type="PANTHER" id="PTHR33481">
    <property type="entry name" value="REVERSE TRANSCRIPTASE"/>
    <property type="match status" value="1"/>
</dbReference>
<dbReference type="SUPFAM" id="SSF56219">
    <property type="entry name" value="DNase I-like"/>
    <property type="match status" value="1"/>
</dbReference>
<dbReference type="PANTHER" id="PTHR33481:SF1">
    <property type="entry name" value="ENDONUCLEASE_EXONUCLEASE_PHOSPHATASE DOMAIN-CONTAINING PROTEIN-RELATED"/>
    <property type="match status" value="1"/>
</dbReference>
<evidence type="ECO:0000313" key="3">
    <source>
        <dbReference type="Proteomes" id="UP000230002"/>
    </source>
</evidence>
<dbReference type="Gene3D" id="3.60.10.10">
    <property type="entry name" value="Endonuclease/exonuclease/phosphatase"/>
    <property type="match status" value="1"/>
</dbReference>
<dbReference type="AlphaFoldDB" id="A0A2G8S5S3"/>
<keyword evidence="3" id="KW-1185">Reference proteome</keyword>
<organism evidence="2 3">
    <name type="scientific">Ganoderma sinense ZZ0214-1</name>
    <dbReference type="NCBI Taxonomy" id="1077348"/>
    <lineage>
        <taxon>Eukaryota</taxon>
        <taxon>Fungi</taxon>
        <taxon>Dikarya</taxon>
        <taxon>Basidiomycota</taxon>
        <taxon>Agaricomycotina</taxon>
        <taxon>Agaricomycetes</taxon>
        <taxon>Polyporales</taxon>
        <taxon>Polyporaceae</taxon>
        <taxon>Ganoderma</taxon>
    </lineage>
</organism>
<gene>
    <name evidence="2" type="ORF">GSI_09135</name>
</gene>
<accession>A0A2G8S5S3</accession>
<sequence length="624" mass="70816">MRRADASHPENRLHFFPTADPDSWVPQLDEPTRGTLWEVIQGTPGILDEEEEPPAPHNRQRHPPPTLMPEHRQYGAPEPPRLQHLRIWQQNVNCSLTVQYDLLHSADPCDFDILAIQEPYIDHLKLTRASSRWTVVYPDGHLDSNLPCRSVLLVSTAISSNVWRPLNVPSPDVTAISLTVGGHTIHLLNLYVDGAHDRALHAAARAVQRQASVQGADTGADSLIWLGDFNRHNPAWDEPRNHHLFTPQALDRSQHLLNYLADFDLEMMLPAGIPTLEVLSLRNLMRPDNVFSSSDLADLLPWRALRGDAISESTEADFDAHLQRLNEAIASAIEQEVPFTNPTPFSRRWWSKDLSALRKQKQRAGRASFKHKHDSEHPAHEDYWQIQNQYAEHIKYMCKDCWTSFLDDTDAHSIWTAHRFLKRGQSDGGAAWIPSLKSLADPSHILTDNDAKGEEFYHTFFLPPGPDLPPTQEDEYPQPRFDFTDISDLQVECAIAALRAFKAPGLDGVPNEVYIHCRHTLTPLLSTLFRATFWLEYYPDIWKLSDTIVLRKPGKTDYTTAKAHRPIALLNCMSKILSCCVADVLVYQAETLSLLADYQFGGRVGRTTTDSIQLVTKTVKDVWR</sequence>
<dbReference type="InterPro" id="IPR036691">
    <property type="entry name" value="Endo/exonu/phosph_ase_sf"/>
</dbReference>
<feature type="region of interest" description="Disordered" evidence="1">
    <location>
        <begin position="46"/>
        <end position="68"/>
    </location>
</feature>
<name>A0A2G8S5S3_9APHY</name>
<reference evidence="2 3" key="1">
    <citation type="journal article" date="2015" name="Sci. Rep.">
        <title>Chromosome-level genome map provides insights into diverse defense mechanisms in the medicinal fungus Ganoderma sinense.</title>
        <authorList>
            <person name="Zhu Y."/>
            <person name="Xu J."/>
            <person name="Sun C."/>
            <person name="Zhou S."/>
            <person name="Xu H."/>
            <person name="Nelson D.R."/>
            <person name="Qian J."/>
            <person name="Song J."/>
            <person name="Luo H."/>
            <person name="Xiang L."/>
            <person name="Li Y."/>
            <person name="Xu Z."/>
            <person name="Ji A."/>
            <person name="Wang L."/>
            <person name="Lu S."/>
            <person name="Hayward A."/>
            <person name="Sun W."/>
            <person name="Li X."/>
            <person name="Schwartz D.C."/>
            <person name="Wang Y."/>
            <person name="Chen S."/>
        </authorList>
    </citation>
    <scope>NUCLEOTIDE SEQUENCE [LARGE SCALE GENOMIC DNA]</scope>
    <source>
        <strain evidence="2 3">ZZ0214-1</strain>
    </source>
</reference>